<name>A0A853ATD0_9PSEU</name>
<dbReference type="EMBL" id="JACCFJ010000001">
    <property type="protein sequence ID" value="NYI85915.1"/>
    <property type="molecule type" value="Genomic_DNA"/>
</dbReference>
<gene>
    <name evidence="1" type="ORF">HNR68_004545</name>
</gene>
<sequence>MGWNDFRQRQHAIATVLDNARRDPSGALDEVPAPFTDTTELLRALQCKWTQQLIGRIEVALAETADAAHGDRIQAVTEAWRRTAAANPELRELLDRHQADPALRSAVAREHRMLALATGLAEHDEPESEVARVGQAFLQLVRATPSKPRRPRLLSLR</sequence>
<evidence type="ECO:0000313" key="2">
    <source>
        <dbReference type="Proteomes" id="UP000587002"/>
    </source>
</evidence>
<accession>A0A853ATD0</accession>
<reference evidence="1 2" key="1">
    <citation type="submission" date="2020-07" db="EMBL/GenBank/DDBJ databases">
        <title>Sequencing the genomes of 1000 actinobacteria strains.</title>
        <authorList>
            <person name="Klenk H.-P."/>
        </authorList>
    </citation>
    <scope>NUCLEOTIDE SEQUENCE [LARGE SCALE GENOMIC DNA]</scope>
    <source>
        <strain evidence="1 2">DSM 44065</strain>
    </source>
</reference>
<dbReference type="AlphaFoldDB" id="A0A853ATD0"/>
<dbReference type="Proteomes" id="UP000587002">
    <property type="component" value="Unassembled WGS sequence"/>
</dbReference>
<dbReference type="Gene3D" id="1.10.357.10">
    <property type="entry name" value="Tetracycline Repressor, domain 2"/>
    <property type="match status" value="1"/>
</dbReference>
<proteinExistence type="predicted"/>
<evidence type="ECO:0000313" key="1">
    <source>
        <dbReference type="EMBL" id="NYI85915.1"/>
    </source>
</evidence>
<protein>
    <submittedName>
        <fullName evidence="1">Uncharacterized protein</fullName>
    </submittedName>
</protein>
<keyword evidence="2" id="KW-1185">Reference proteome</keyword>
<organism evidence="1 2">
    <name type="scientific">Saccharopolyspora hordei</name>
    <dbReference type="NCBI Taxonomy" id="1838"/>
    <lineage>
        <taxon>Bacteria</taxon>
        <taxon>Bacillati</taxon>
        <taxon>Actinomycetota</taxon>
        <taxon>Actinomycetes</taxon>
        <taxon>Pseudonocardiales</taxon>
        <taxon>Pseudonocardiaceae</taxon>
        <taxon>Saccharopolyspora</taxon>
    </lineage>
</organism>
<dbReference type="RefSeq" id="WP_179723753.1">
    <property type="nucleotide sequence ID" value="NZ_BAABFH010000001.1"/>
</dbReference>
<comment type="caution">
    <text evidence="1">The sequence shown here is derived from an EMBL/GenBank/DDBJ whole genome shotgun (WGS) entry which is preliminary data.</text>
</comment>